<keyword evidence="3" id="KW-1185">Reference proteome</keyword>
<dbReference type="HOGENOM" id="CLU_072123_2_0_1"/>
<dbReference type="AlphaFoldDB" id="M2ND14"/>
<dbReference type="PANTHER" id="PTHR42336:SF1">
    <property type="entry name" value="ALKYL HYDROPEROXIDE REDUCTASE SUBUNIT C_ THIOL SPECIFIC ANTIOXIDANT DOMAIN-CONTAINING PROTEIN"/>
    <property type="match status" value="1"/>
</dbReference>
<dbReference type="Proteomes" id="UP000011761">
    <property type="component" value="Unassembled WGS sequence"/>
</dbReference>
<feature type="domain" description="Thioredoxin" evidence="1">
    <location>
        <begin position="23"/>
        <end position="194"/>
    </location>
</feature>
<evidence type="ECO:0000313" key="3">
    <source>
        <dbReference type="Proteomes" id="UP000011761"/>
    </source>
</evidence>
<protein>
    <recommendedName>
        <fullName evidence="1">Thioredoxin domain-containing protein</fullName>
    </recommendedName>
</protein>
<proteinExistence type="predicted"/>
<dbReference type="OrthoDB" id="40334at2759"/>
<dbReference type="KEGG" id="bcom:BAUCODRAFT_490543"/>
<dbReference type="GeneID" id="19114855"/>
<evidence type="ECO:0000259" key="1">
    <source>
        <dbReference type="PROSITE" id="PS51352"/>
    </source>
</evidence>
<dbReference type="InterPro" id="IPR013766">
    <property type="entry name" value="Thioredoxin_domain"/>
</dbReference>
<gene>
    <name evidence="2" type="ORF">BAUCODRAFT_490543</name>
</gene>
<dbReference type="Gene3D" id="3.40.30.10">
    <property type="entry name" value="Glutaredoxin"/>
    <property type="match status" value="1"/>
</dbReference>
<evidence type="ECO:0000313" key="2">
    <source>
        <dbReference type="EMBL" id="EMC96815.1"/>
    </source>
</evidence>
<dbReference type="PROSITE" id="PS51352">
    <property type="entry name" value="THIOREDOXIN_2"/>
    <property type="match status" value="1"/>
</dbReference>
<reference evidence="2 3" key="1">
    <citation type="journal article" date="2012" name="PLoS Pathog.">
        <title>Diverse lifestyles and strategies of plant pathogenesis encoded in the genomes of eighteen Dothideomycetes fungi.</title>
        <authorList>
            <person name="Ohm R.A."/>
            <person name="Feau N."/>
            <person name="Henrissat B."/>
            <person name="Schoch C.L."/>
            <person name="Horwitz B.A."/>
            <person name="Barry K.W."/>
            <person name="Condon B.J."/>
            <person name="Copeland A.C."/>
            <person name="Dhillon B."/>
            <person name="Glaser F."/>
            <person name="Hesse C.N."/>
            <person name="Kosti I."/>
            <person name="LaButti K."/>
            <person name="Lindquist E.A."/>
            <person name="Lucas S."/>
            <person name="Salamov A.A."/>
            <person name="Bradshaw R.E."/>
            <person name="Ciuffetti L."/>
            <person name="Hamelin R.C."/>
            <person name="Kema G.H.J."/>
            <person name="Lawrence C."/>
            <person name="Scott J.A."/>
            <person name="Spatafora J.W."/>
            <person name="Turgeon B.G."/>
            <person name="de Wit P.J.G.M."/>
            <person name="Zhong S."/>
            <person name="Goodwin S.B."/>
            <person name="Grigoriev I.V."/>
        </authorList>
    </citation>
    <scope>NUCLEOTIDE SEQUENCE [LARGE SCALE GENOMIC DNA]</scope>
    <source>
        <strain evidence="2 3">UAMH 10762</strain>
    </source>
</reference>
<dbReference type="RefSeq" id="XP_007676695.1">
    <property type="nucleotide sequence ID" value="XM_007678505.1"/>
</dbReference>
<dbReference type="SUPFAM" id="SSF52833">
    <property type="entry name" value="Thioredoxin-like"/>
    <property type="match status" value="1"/>
</dbReference>
<sequence length="202" mass="21885">MSSAQELSSWFAPKGTTTASHVPEVGSQAPTTALLPLDTGKPTIIAFLRHYGCPFAEKTYLRLRDCAKQHRDLDFVAISHSSNEATNTWLKALPQTGSEPGNLRVIVDDKLELYSAYGLGASSFAHVLSPSSFYEVWRMGSQEGIWNRPTESGSRWQTSGFFAIDSEGVVRWGRAAQSADDVPDFEEAAEAVGGSSAVKANL</sequence>
<dbReference type="PANTHER" id="PTHR42336">
    <property type="entry name" value="THIOREDOXIN DOMAIN-CONTAINING PROTEIN-RELATED"/>
    <property type="match status" value="1"/>
</dbReference>
<dbReference type="EMBL" id="KB445555">
    <property type="protein sequence ID" value="EMC96815.1"/>
    <property type="molecule type" value="Genomic_DNA"/>
</dbReference>
<dbReference type="OMA" id="RDLYAKW"/>
<accession>M2ND14</accession>
<dbReference type="eggNOG" id="ENOG502S2R7">
    <property type="taxonomic scope" value="Eukaryota"/>
</dbReference>
<name>M2ND14_BAUPA</name>
<organism evidence="2 3">
    <name type="scientific">Baudoinia panamericana (strain UAMH 10762)</name>
    <name type="common">Angels' share fungus</name>
    <name type="synonym">Baudoinia compniacensis (strain UAMH 10762)</name>
    <dbReference type="NCBI Taxonomy" id="717646"/>
    <lineage>
        <taxon>Eukaryota</taxon>
        <taxon>Fungi</taxon>
        <taxon>Dikarya</taxon>
        <taxon>Ascomycota</taxon>
        <taxon>Pezizomycotina</taxon>
        <taxon>Dothideomycetes</taxon>
        <taxon>Dothideomycetidae</taxon>
        <taxon>Mycosphaerellales</taxon>
        <taxon>Teratosphaeriaceae</taxon>
        <taxon>Baudoinia</taxon>
    </lineage>
</organism>
<dbReference type="InterPro" id="IPR036249">
    <property type="entry name" value="Thioredoxin-like_sf"/>
</dbReference>